<evidence type="ECO:0000313" key="4">
    <source>
        <dbReference type="EMBL" id="RGE73531.1"/>
    </source>
</evidence>
<dbReference type="Proteomes" id="UP000260812">
    <property type="component" value="Unassembled WGS sequence"/>
</dbReference>
<dbReference type="EMBL" id="QVLV01000006">
    <property type="protein sequence ID" value="RGE60932.1"/>
    <property type="molecule type" value="Genomic_DNA"/>
</dbReference>
<dbReference type="OrthoDB" id="371169at2"/>
<dbReference type="AlphaFoldDB" id="A0A3E3I5K6"/>
<dbReference type="GeneID" id="97987260"/>
<dbReference type="InterPro" id="IPR037135">
    <property type="entry name" value="DUF1653-like_dom_sf"/>
</dbReference>
<dbReference type="InterPro" id="IPR023387">
    <property type="entry name" value="DUF1653-like_dom"/>
</dbReference>
<accession>A0A3E3I5K6</accession>
<dbReference type="EMBL" id="QVLU01000003">
    <property type="protein sequence ID" value="RGE73531.1"/>
    <property type="molecule type" value="Genomic_DNA"/>
</dbReference>
<organism evidence="3 5">
    <name type="scientific">Eisenbergiella massiliensis</name>
    <dbReference type="NCBI Taxonomy" id="1720294"/>
    <lineage>
        <taxon>Bacteria</taxon>
        <taxon>Bacillati</taxon>
        <taxon>Bacillota</taxon>
        <taxon>Clostridia</taxon>
        <taxon>Lachnospirales</taxon>
        <taxon>Lachnospiraceae</taxon>
        <taxon>Eisenbergiella</taxon>
    </lineage>
</organism>
<evidence type="ECO:0000256" key="1">
    <source>
        <dbReference type="SAM" id="MobiDB-lite"/>
    </source>
</evidence>
<gene>
    <name evidence="4" type="ORF">DWY69_04975</name>
    <name evidence="3" type="ORF">DXC51_10320</name>
</gene>
<evidence type="ECO:0000313" key="5">
    <source>
        <dbReference type="Proteomes" id="UP000260812"/>
    </source>
</evidence>
<comment type="caution">
    <text evidence="3">The sequence shown here is derived from an EMBL/GenBank/DDBJ whole genome shotgun (WGS) entry which is preliminary data.</text>
</comment>
<evidence type="ECO:0000259" key="2">
    <source>
        <dbReference type="Pfam" id="PF07866"/>
    </source>
</evidence>
<protein>
    <submittedName>
        <fullName evidence="3">DUF1653 domain-containing protein</fullName>
    </submittedName>
</protein>
<evidence type="ECO:0000313" key="6">
    <source>
        <dbReference type="Proteomes" id="UP000261166"/>
    </source>
</evidence>
<name>A0A3E3I5K6_9FIRM</name>
<evidence type="ECO:0000313" key="3">
    <source>
        <dbReference type="EMBL" id="RGE60932.1"/>
    </source>
</evidence>
<keyword evidence="5" id="KW-1185">Reference proteome</keyword>
<dbReference type="Gene3D" id="2.30.30.320">
    <property type="entry name" value="DUF1653-like domain"/>
    <property type="match status" value="1"/>
</dbReference>
<dbReference type="RefSeq" id="WP_025490725.1">
    <property type="nucleotide sequence ID" value="NZ_CALBAU010000343.1"/>
</dbReference>
<dbReference type="Proteomes" id="UP000261166">
    <property type="component" value="Unassembled WGS sequence"/>
</dbReference>
<proteinExistence type="predicted"/>
<feature type="region of interest" description="Disordered" evidence="1">
    <location>
        <begin position="81"/>
        <end position="105"/>
    </location>
</feature>
<feature type="domain" description="DUF1653" evidence="2">
    <location>
        <begin position="10"/>
        <end position="73"/>
    </location>
</feature>
<dbReference type="Pfam" id="PF07866">
    <property type="entry name" value="DUF1653"/>
    <property type="match status" value="1"/>
</dbReference>
<reference evidence="3 6" key="1">
    <citation type="submission" date="2018-08" db="EMBL/GenBank/DDBJ databases">
        <title>A genome reference for cultivated species of the human gut microbiota.</title>
        <authorList>
            <person name="Zou Y."/>
            <person name="Xue W."/>
            <person name="Luo G."/>
        </authorList>
    </citation>
    <scope>NUCLEOTIDE SEQUENCE [LARGE SCALE GENOMIC DNA]</scope>
    <source>
        <strain evidence="4 6">AF26-4BH</strain>
        <strain evidence="3">TF05-5AC</strain>
    </source>
</reference>
<sequence length="181" mass="20645">MDRIPEPNEIYQHFKGNLYRIVTLATHSETGEAMVVYQALYGDFQVFVRPLSMFVSEVDHEKYPQVQAKYRFTLVPQIMGKPSGAPGGETGSPKACAEDSPEEAEEELNLDPMLVEFLDADTYEDKLNILVGLHSRITDDMLNTMAVSLDLELEDGELEERYMTLKNCIVTLEKYECNRLR</sequence>